<proteinExistence type="predicted"/>
<protein>
    <recommendedName>
        <fullName evidence="3">Endonuclease/exonuclease/phosphatase domain-containing protein</fullName>
    </recommendedName>
</protein>
<dbReference type="RefSeq" id="WP_190120333.1">
    <property type="nucleotide sequence ID" value="NZ_BMVR01000023.1"/>
</dbReference>
<accession>A0ABS0XHG8</accession>
<dbReference type="Proteomes" id="UP000634780">
    <property type="component" value="Unassembled WGS sequence"/>
</dbReference>
<dbReference type="EMBL" id="JAEKOZ010000036">
    <property type="protein sequence ID" value="MBJ3812344.1"/>
    <property type="molecule type" value="Genomic_DNA"/>
</dbReference>
<evidence type="ECO:0000313" key="1">
    <source>
        <dbReference type="EMBL" id="MBJ3812344.1"/>
    </source>
</evidence>
<gene>
    <name evidence="1" type="ORF">JGB26_35570</name>
</gene>
<keyword evidence="2" id="KW-1185">Reference proteome</keyword>
<dbReference type="Gene3D" id="3.60.10.10">
    <property type="entry name" value="Endonuclease/exonuclease/phosphatase"/>
    <property type="match status" value="1"/>
</dbReference>
<reference evidence="1 2" key="1">
    <citation type="submission" date="2020-12" db="EMBL/GenBank/DDBJ databases">
        <title>Streptomyces typhae sp. nov., a novel endophytic actinomycete isolated from the root of cattail pollen (Typha angustifolia L.).</title>
        <authorList>
            <person name="Peng C."/>
            <person name="Liu C."/>
        </authorList>
    </citation>
    <scope>NUCLEOTIDE SEQUENCE [LARGE SCALE GENOMIC DNA]</scope>
    <source>
        <strain evidence="1 2">JCM 4753</strain>
    </source>
</reference>
<organism evidence="1 2">
    <name type="scientific">Streptomyces flavofungini</name>
    <dbReference type="NCBI Taxonomy" id="68200"/>
    <lineage>
        <taxon>Bacteria</taxon>
        <taxon>Bacillati</taxon>
        <taxon>Actinomycetota</taxon>
        <taxon>Actinomycetes</taxon>
        <taxon>Kitasatosporales</taxon>
        <taxon>Streptomycetaceae</taxon>
        <taxon>Streptomyces</taxon>
    </lineage>
</organism>
<sequence length="301" mass="33323">MNTLDSHPGNEIRLLSWNVSTDSHIVEACAWIAQQHPDAVLWQGLHPDDLLRVQKLLHMHGYPAIPLPGSPHSNAIFVHDDGLFAVEDEYEHGWAPWHAPANIAVRLRGAGGELSERVLSLVSKHDCSWSATVRSIEADWYTTFAAPGYLLIGMGDWNGMPTEARLIDWRNVKDKAFMVNRTYIAEDGTRRTDDRADRILTAAGFIDAARHVAHELGQHSAQRATAGYGQAGTRQAGPQRIDRTVLSVELGASIKAYTVGDPDPDTDQHLETLSGHRPQQLVLYLDRLQNTMQLPPPHAAP</sequence>
<dbReference type="SUPFAM" id="SSF56219">
    <property type="entry name" value="DNase I-like"/>
    <property type="match status" value="1"/>
</dbReference>
<comment type="caution">
    <text evidence="1">The sequence shown here is derived from an EMBL/GenBank/DDBJ whole genome shotgun (WGS) entry which is preliminary data.</text>
</comment>
<evidence type="ECO:0008006" key="3">
    <source>
        <dbReference type="Google" id="ProtNLM"/>
    </source>
</evidence>
<evidence type="ECO:0000313" key="2">
    <source>
        <dbReference type="Proteomes" id="UP000634780"/>
    </source>
</evidence>
<dbReference type="InterPro" id="IPR036691">
    <property type="entry name" value="Endo/exonu/phosph_ase_sf"/>
</dbReference>
<name>A0ABS0XHG8_9ACTN</name>